<dbReference type="Proteomes" id="UP000761534">
    <property type="component" value="Unassembled WGS sequence"/>
</dbReference>
<gene>
    <name evidence="2" type="ORF">TRICI_004789</name>
</gene>
<evidence type="ECO:0000256" key="1">
    <source>
        <dbReference type="SAM" id="MobiDB-lite"/>
    </source>
</evidence>
<reference evidence="2" key="1">
    <citation type="journal article" date="2019" name="G3 (Bethesda)">
        <title>Genome Assemblies of Two Rare Opportunistic Yeast Pathogens: Diutina rugosa (syn. Candida rugosa) and Trichomonascus ciferrii (syn. Candida ciferrii).</title>
        <authorList>
            <person name="Mixao V."/>
            <person name="Saus E."/>
            <person name="Hansen A.P."/>
            <person name="Lass-Florl C."/>
            <person name="Gabaldon T."/>
        </authorList>
    </citation>
    <scope>NUCLEOTIDE SEQUENCE</scope>
    <source>
        <strain evidence="2">CBS 4856</strain>
    </source>
</reference>
<comment type="caution">
    <text evidence="2">The sequence shown here is derived from an EMBL/GenBank/DDBJ whole genome shotgun (WGS) entry which is preliminary data.</text>
</comment>
<dbReference type="VEuPathDB" id="FungiDB:TRICI_004789"/>
<protein>
    <submittedName>
        <fullName evidence="2">Uncharacterized protein</fullName>
    </submittedName>
</protein>
<evidence type="ECO:0000313" key="2">
    <source>
        <dbReference type="EMBL" id="KAA8908303.1"/>
    </source>
</evidence>
<feature type="compositionally biased region" description="Polar residues" evidence="1">
    <location>
        <begin position="233"/>
        <end position="242"/>
    </location>
</feature>
<dbReference type="AlphaFoldDB" id="A0A642UYZ3"/>
<feature type="compositionally biased region" description="Polar residues" evidence="1">
    <location>
        <begin position="196"/>
        <end position="210"/>
    </location>
</feature>
<feature type="region of interest" description="Disordered" evidence="1">
    <location>
        <begin position="196"/>
        <end position="249"/>
    </location>
</feature>
<organism evidence="2 3">
    <name type="scientific">Trichomonascus ciferrii</name>
    <dbReference type="NCBI Taxonomy" id="44093"/>
    <lineage>
        <taxon>Eukaryota</taxon>
        <taxon>Fungi</taxon>
        <taxon>Dikarya</taxon>
        <taxon>Ascomycota</taxon>
        <taxon>Saccharomycotina</taxon>
        <taxon>Dipodascomycetes</taxon>
        <taxon>Dipodascales</taxon>
        <taxon>Trichomonascaceae</taxon>
        <taxon>Trichomonascus</taxon>
        <taxon>Trichomonascus ciferrii complex</taxon>
    </lineage>
</organism>
<dbReference type="EMBL" id="SWFS01000366">
    <property type="protein sequence ID" value="KAA8908303.1"/>
    <property type="molecule type" value="Genomic_DNA"/>
</dbReference>
<evidence type="ECO:0000313" key="3">
    <source>
        <dbReference type="Proteomes" id="UP000761534"/>
    </source>
</evidence>
<proteinExistence type="predicted"/>
<accession>A0A642UYZ3</accession>
<sequence>MIKDFGDGWERVSSDMKLNEIGKYVERQASLGERALHYSLVVELLDISAPKAGHQGRSLECIVTDRSGVDKECKKRDLSVVNKGFENGFKLVLWGRQNGAAAERKTSTSVWEDSDEEGEGEMDIVDQVFEKANVGDVVKFGHVILFVELPKKKEGGKFYAVALSNSSQHFEVLGTSDKLVKALKARSTVLDNTPTDVGSPVSVTDETPGTPTAVDFGIGVTTPVTSRRAEKTPLQQQSTSRGLPSPVTETKKRLFSALEEDEGPRNQVSVDLTLSENEDVHLSTKKRRLSKDLTLEEATEPIVAKPRCLYPYPPKSIEQLASGRFEQGSTYQILGKVMKYTPLYLADRIVSPNQVSFQLTLQENFKSITIDYSGSNALAFLKLDSRVLLPSTIKRTINQINLKWIKVQVKAECITDAHGHPIKSYSGIGSFTLQKVIEL</sequence>
<name>A0A642UYZ3_9ASCO</name>
<keyword evidence="3" id="KW-1185">Reference proteome</keyword>